<keyword evidence="3" id="KW-1185">Reference proteome</keyword>
<name>A0A9P1FTT4_9DINO</name>
<reference evidence="2" key="2">
    <citation type="submission" date="2024-04" db="EMBL/GenBank/DDBJ databases">
        <authorList>
            <person name="Chen Y."/>
            <person name="Shah S."/>
            <person name="Dougan E. K."/>
            <person name="Thang M."/>
            <person name="Chan C."/>
        </authorList>
    </citation>
    <scope>NUCLEOTIDE SEQUENCE [LARGE SCALE GENOMIC DNA]</scope>
</reference>
<gene>
    <name evidence="1" type="ORF">C1SCF055_LOCUS16413</name>
</gene>
<dbReference type="EMBL" id="CAMXCT020001358">
    <property type="protein sequence ID" value="CAL1142704.1"/>
    <property type="molecule type" value="Genomic_DNA"/>
</dbReference>
<sequence>MCLRTGPTSKLICHFCNEQDWWHLGPSGSVATWNSSGRPEHDPWKKKASLLRQVPGGEAASRIRCDLAHIWAIGVGKEFIGSALLLLAGELRVWPGRSLGARLDHAYGLFRTWCSNSKQTCKINEFRLRTFKVTSLLQYPSLKGQGHDCIVLHKWLSHVCEEIQRDDLEPGLNVRALLSLTTVFLMWFAHPKFRDSESLATGLVAVGIIYGLLPMIFHRESIDPNLLPAASAILAGFGLFQCDPLGVWTDSAWHLLLVPYVHFCALSAISLDSHAGHCAL</sequence>
<protein>
    <submittedName>
        <fullName evidence="1">Uncharacterized protein</fullName>
    </submittedName>
</protein>
<dbReference type="AlphaFoldDB" id="A0A9P1FTT4"/>
<organism evidence="1">
    <name type="scientific">Cladocopium goreaui</name>
    <dbReference type="NCBI Taxonomy" id="2562237"/>
    <lineage>
        <taxon>Eukaryota</taxon>
        <taxon>Sar</taxon>
        <taxon>Alveolata</taxon>
        <taxon>Dinophyceae</taxon>
        <taxon>Suessiales</taxon>
        <taxon>Symbiodiniaceae</taxon>
        <taxon>Cladocopium</taxon>
    </lineage>
</organism>
<dbReference type="EMBL" id="CAMXCT010001358">
    <property type="protein sequence ID" value="CAI3989329.1"/>
    <property type="molecule type" value="Genomic_DNA"/>
</dbReference>
<comment type="caution">
    <text evidence="1">The sequence shown here is derived from an EMBL/GenBank/DDBJ whole genome shotgun (WGS) entry which is preliminary data.</text>
</comment>
<dbReference type="EMBL" id="CAMXCT030001358">
    <property type="protein sequence ID" value="CAL4776641.1"/>
    <property type="molecule type" value="Genomic_DNA"/>
</dbReference>
<accession>A0A9P1FTT4</accession>
<proteinExistence type="predicted"/>
<evidence type="ECO:0000313" key="3">
    <source>
        <dbReference type="Proteomes" id="UP001152797"/>
    </source>
</evidence>
<dbReference type="Proteomes" id="UP001152797">
    <property type="component" value="Unassembled WGS sequence"/>
</dbReference>
<reference evidence="1" key="1">
    <citation type="submission" date="2022-10" db="EMBL/GenBank/DDBJ databases">
        <authorList>
            <person name="Chen Y."/>
            <person name="Dougan E. K."/>
            <person name="Chan C."/>
            <person name="Rhodes N."/>
            <person name="Thang M."/>
        </authorList>
    </citation>
    <scope>NUCLEOTIDE SEQUENCE</scope>
</reference>
<evidence type="ECO:0000313" key="1">
    <source>
        <dbReference type="EMBL" id="CAI3989329.1"/>
    </source>
</evidence>
<dbReference type="OrthoDB" id="10347995at2759"/>
<evidence type="ECO:0000313" key="2">
    <source>
        <dbReference type="EMBL" id="CAL1142704.1"/>
    </source>
</evidence>